<evidence type="ECO:0000313" key="1">
    <source>
        <dbReference type="EMBL" id="CAJ0578268.1"/>
    </source>
</evidence>
<gene>
    <name evidence="1" type="ORF">MSPICULIGERA_LOCUS16527</name>
</gene>
<dbReference type="Proteomes" id="UP001177023">
    <property type="component" value="Unassembled WGS sequence"/>
</dbReference>
<proteinExistence type="predicted"/>
<accession>A0AA36G4V0</accession>
<feature type="non-terminal residue" evidence="1">
    <location>
        <position position="70"/>
    </location>
</feature>
<reference evidence="1" key="1">
    <citation type="submission" date="2023-06" db="EMBL/GenBank/DDBJ databases">
        <authorList>
            <person name="Delattre M."/>
        </authorList>
    </citation>
    <scope>NUCLEOTIDE SEQUENCE</scope>
    <source>
        <strain evidence="1">AF72</strain>
    </source>
</reference>
<organism evidence="1 2">
    <name type="scientific">Mesorhabditis spiculigera</name>
    <dbReference type="NCBI Taxonomy" id="96644"/>
    <lineage>
        <taxon>Eukaryota</taxon>
        <taxon>Metazoa</taxon>
        <taxon>Ecdysozoa</taxon>
        <taxon>Nematoda</taxon>
        <taxon>Chromadorea</taxon>
        <taxon>Rhabditida</taxon>
        <taxon>Rhabditina</taxon>
        <taxon>Rhabditomorpha</taxon>
        <taxon>Rhabditoidea</taxon>
        <taxon>Rhabditidae</taxon>
        <taxon>Mesorhabditinae</taxon>
        <taxon>Mesorhabditis</taxon>
    </lineage>
</organism>
<name>A0AA36G4V0_9BILA</name>
<dbReference type="AlphaFoldDB" id="A0AA36G4V0"/>
<keyword evidence="2" id="KW-1185">Reference proteome</keyword>
<dbReference type="EMBL" id="CATQJA010002653">
    <property type="protein sequence ID" value="CAJ0578268.1"/>
    <property type="molecule type" value="Genomic_DNA"/>
</dbReference>
<evidence type="ECO:0000313" key="2">
    <source>
        <dbReference type="Proteomes" id="UP001177023"/>
    </source>
</evidence>
<protein>
    <submittedName>
        <fullName evidence="1">Uncharacterized protein</fullName>
    </submittedName>
</protein>
<sequence>MAVSYADSMGRYNLILVERQKAATRNEGSFVAHLLQSLDRNEADQACQLIDNVFKTALQNHSNQIADSPR</sequence>
<comment type="caution">
    <text evidence="1">The sequence shown here is derived from an EMBL/GenBank/DDBJ whole genome shotgun (WGS) entry which is preliminary data.</text>
</comment>